<dbReference type="Proteomes" id="UP001310890">
    <property type="component" value="Unassembled WGS sequence"/>
</dbReference>
<feature type="region of interest" description="Disordered" evidence="1">
    <location>
        <begin position="1"/>
        <end position="45"/>
    </location>
</feature>
<dbReference type="EMBL" id="JAVRRL010000153">
    <property type="protein sequence ID" value="KAK5105794.1"/>
    <property type="molecule type" value="Genomic_DNA"/>
</dbReference>
<evidence type="ECO:0000256" key="1">
    <source>
        <dbReference type="SAM" id="MobiDB-lite"/>
    </source>
</evidence>
<proteinExistence type="predicted"/>
<evidence type="ECO:0000313" key="3">
    <source>
        <dbReference type="Proteomes" id="UP001310890"/>
    </source>
</evidence>
<comment type="caution">
    <text evidence="2">The sequence shown here is derived from an EMBL/GenBank/DDBJ whole genome shotgun (WGS) entry which is preliminary data.</text>
</comment>
<protein>
    <submittedName>
        <fullName evidence="2">Uncharacterized protein</fullName>
    </submittedName>
</protein>
<evidence type="ECO:0000313" key="2">
    <source>
        <dbReference type="EMBL" id="KAK5105794.1"/>
    </source>
</evidence>
<feature type="compositionally biased region" description="Polar residues" evidence="1">
    <location>
        <begin position="1"/>
        <end position="28"/>
    </location>
</feature>
<organism evidence="2 3">
    <name type="scientific">Meristemomyces frigidus</name>
    <dbReference type="NCBI Taxonomy" id="1508187"/>
    <lineage>
        <taxon>Eukaryota</taxon>
        <taxon>Fungi</taxon>
        <taxon>Dikarya</taxon>
        <taxon>Ascomycota</taxon>
        <taxon>Pezizomycotina</taxon>
        <taxon>Dothideomycetes</taxon>
        <taxon>Dothideomycetidae</taxon>
        <taxon>Mycosphaerellales</taxon>
        <taxon>Teratosphaeriaceae</taxon>
        <taxon>Meristemomyces</taxon>
    </lineage>
</organism>
<sequence>MADKLQSSAKGATDQAQKGASEGTQKWNAMSEEQKKQTFDSLPEDKKHGKTYYEWITEGYQHQFENWMPWIEDVYLRWFTKDNKASYATKDTLDKTKVTGVDQVDTLQGDVNNLVGNQFGQGGLMQPVGDAVSKEGVNRAERGGKDEKGGYTGQGYADSAAGAAKGVGSSVYSGAASVGSSVGGMFGGGKEEEGKK</sequence>
<dbReference type="AlphaFoldDB" id="A0AAN7T8Q5"/>
<accession>A0AAN7T8Q5</accession>
<name>A0AAN7T8Q5_9PEZI</name>
<feature type="compositionally biased region" description="Basic and acidic residues" evidence="1">
    <location>
        <begin position="32"/>
        <end position="45"/>
    </location>
</feature>
<gene>
    <name evidence="2" type="ORF">LTR62_002136</name>
</gene>
<feature type="region of interest" description="Disordered" evidence="1">
    <location>
        <begin position="177"/>
        <end position="196"/>
    </location>
</feature>
<reference evidence="2" key="1">
    <citation type="submission" date="2023-08" db="EMBL/GenBank/DDBJ databases">
        <title>Black Yeasts Isolated from many extreme environments.</title>
        <authorList>
            <person name="Coleine C."/>
            <person name="Stajich J.E."/>
            <person name="Selbmann L."/>
        </authorList>
    </citation>
    <scope>NUCLEOTIDE SEQUENCE</scope>
    <source>
        <strain evidence="2">CCFEE 5401</strain>
    </source>
</reference>